<dbReference type="EC" id="3.4.19.12" evidence="3"/>
<dbReference type="Gene3D" id="3.90.70.10">
    <property type="entry name" value="Cysteine proteinases"/>
    <property type="match status" value="1"/>
</dbReference>
<dbReference type="WBParaSite" id="PSAMB.scaffold42size100754.g949.t2">
    <property type="protein sequence ID" value="PSAMB.scaffold42size100754.g949.t2"/>
    <property type="gene ID" value="PSAMB.scaffold42size100754.g949"/>
</dbReference>
<evidence type="ECO:0000256" key="3">
    <source>
        <dbReference type="ARBA" id="ARBA00012759"/>
    </source>
</evidence>
<evidence type="ECO:0000313" key="14">
    <source>
        <dbReference type="WBParaSite" id="PSAMB.scaffold42size100754.g949.t2"/>
    </source>
</evidence>
<sequence length="1250" mass="140807">MARKDRASAGQEEAGEAVLDDIPALFGGPPLPGGNRTLQAPPPLGQAPTEEEMLPGTSAMGDGSSTSAQSPSLTYSDELALDDNDHRYVGLVNQAMTCYLNSLIQTLYMTPEFRNALYDWEFAGSTEEEAKNIPCQLQKLFLLLQTSDRGSLETKDLTASFGWDSSEAYDQHDVQELCRLMFDALERRWRKTKNSSLIQDLYRGTMQDFVKCLKCNTENVREDVFLDLPLAVKQFGAREAFKSVEDALHAFIRPEVLDGSNQYECAKCKEKTDAHKGLRITQFPYLLTIQLKRFDFDYNTLHRVKLNDKMTFPDLLNLNPFVYDPTKDERMDTEEPTQSSSEETSLPEPFSTGHLDRERIKRYLAQGKYVYELFSVMVHSGSAAGGHYFAYIKNIDQDKWYCFNDSSVKIAVSEDIQRTFGGPSGGWSYSNTNAYMLMYRQIDAGRNAKFVKSLTLPPHLVQLKERWQQEEEEKHRQKALENSLIRVMVTWCPFGYAPSVKEDFMIPNTETMQTVFDKSFERFDDLQNLNIKRENCRLIKSSTTYFIELDESFESGDEEAMSRKLVDVFPNLTYAYKPDVWLLLDAKPPSAPFRPITKTDAGKTVTFHRVCIDAGIIYPERVYFFFNDWTVQQAKEFIAERYETSWENVRIVMDAPYSSTQSIILFDRDDEKIEHAAHISSPRITLFVDVGMDSTRSAADRSLPFAESRLCAILERKKYATTFVVKLPSPVDYTVAGMEDSRSNTPLFAPTSSAHKSRPGNGSSATLSPASTLTDCIDVRTITTSPSPMVTPNLTPQASPSVSPCVSSEDESATSSKKKRQISLMYAAGGDMVASLASPPPLQACWPLQALNLQSGNLVHMSSDTVATTGTTPSTELADEVPPLETADSSSSPDDPPSSSDAGAKSSTFSVVVDDSDVKQNTITISVDKRMLVKDFKQWLADYLVLDNTQFVLMKCHASSEYEASWADSATMETFSTVNAIGIKLGAPLKENEKLIKMIRFDMQESEDKWQTLFEIPISSDMTGAMVAEKCKDMLLKACCLDVDSDCLRVREVVSGRGIALVGPNETMNDRQSIWTKDLLIQILDEPDPCRNVVESMRPIFIRRWHPSTLELLPVREIAVPVKADMSELLAEIGRVSAIPADRVEITEASPSSCWDKYPFWKDRLVLLNETNFFSEWTNKGDELTPLTDSGQLIYFRDKEEVAKDLSEEDRKAVRIQDNQMSQKQNSWTIRRKERPLRIQMSSSIADDLD</sequence>
<feature type="compositionally biased region" description="Polar residues" evidence="11">
    <location>
        <begin position="783"/>
        <end position="806"/>
    </location>
</feature>
<dbReference type="PROSITE" id="PS00972">
    <property type="entry name" value="USP_1"/>
    <property type="match status" value="1"/>
</dbReference>
<dbReference type="PANTHER" id="PTHR24006">
    <property type="entry name" value="UBIQUITIN CARBOXYL-TERMINAL HYDROLASE"/>
    <property type="match status" value="1"/>
</dbReference>
<comment type="catalytic activity">
    <reaction evidence="1">
        <text>Thiol-dependent hydrolysis of ester, thioester, amide, peptide and isopeptide bonds formed by the C-terminal Gly of ubiquitin (a 76-residue protein attached to proteins as an intracellular targeting signal).</text>
        <dbReference type="EC" id="3.4.19.12"/>
    </reaction>
</comment>
<evidence type="ECO:0000256" key="8">
    <source>
        <dbReference type="ARBA" id="ARBA00026136"/>
    </source>
</evidence>
<evidence type="ECO:0000256" key="9">
    <source>
        <dbReference type="ARBA" id="ARBA00029910"/>
    </source>
</evidence>
<feature type="region of interest" description="Disordered" evidence="11">
    <location>
        <begin position="326"/>
        <end position="352"/>
    </location>
</feature>
<dbReference type="Pfam" id="PF19718">
    <property type="entry name" value="USP47_C"/>
    <property type="match status" value="1"/>
</dbReference>
<name>A0A914WKJ0_9BILA</name>
<dbReference type="InterPro" id="IPR038765">
    <property type="entry name" value="Papain-like_cys_pep_sf"/>
</dbReference>
<dbReference type="InterPro" id="IPR050164">
    <property type="entry name" value="Peptidase_C19"/>
</dbReference>
<dbReference type="GO" id="GO:0005829">
    <property type="term" value="C:cytosol"/>
    <property type="evidence" value="ECO:0007669"/>
    <property type="project" value="TreeGrafter"/>
</dbReference>
<dbReference type="Pfam" id="PF00443">
    <property type="entry name" value="UCH"/>
    <property type="match status" value="1"/>
</dbReference>
<evidence type="ECO:0000259" key="12">
    <source>
        <dbReference type="PROSITE" id="PS50235"/>
    </source>
</evidence>
<feature type="region of interest" description="Disordered" evidence="11">
    <location>
        <begin position="783"/>
        <end position="819"/>
    </location>
</feature>
<keyword evidence="13" id="KW-1185">Reference proteome</keyword>
<evidence type="ECO:0000313" key="13">
    <source>
        <dbReference type="Proteomes" id="UP000887566"/>
    </source>
</evidence>
<feature type="compositionally biased region" description="Low complexity" evidence="11">
    <location>
        <begin position="336"/>
        <end position="352"/>
    </location>
</feature>
<evidence type="ECO:0000256" key="11">
    <source>
        <dbReference type="SAM" id="MobiDB-lite"/>
    </source>
</evidence>
<organism evidence="13 14">
    <name type="scientific">Plectus sambesii</name>
    <dbReference type="NCBI Taxonomy" id="2011161"/>
    <lineage>
        <taxon>Eukaryota</taxon>
        <taxon>Metazoa</taxon>
        <taxon>Ecdysozoa</taxon>
        <taxon>Nematoda</taxon>
        <taxon>Chromadorea</taxon>
        <taxon>Plectida</taxon>
        <taxon>Plectina</taxon>
        <taxon>Plectoidea</taxon>
        <taxon>Plectidae</taxon>
        <taxon>Plectus</taxon>
    </lineage>
</organism>
<keyword evidence="7" id="KW-0788">Thiol protease</keyword>
<dbReference type="PROSITE" id="PS50235">
    <property type="entry name" value="USP_3"/>
    <property type="match status" value="1"/>
</dbReference>
<feature type="compositionally biased region" description="Polar residues" evidence="11">
    <location>
        <begin position="743"/>
        <end position="754"/>
    </location>
</feature>
<feature type="region of interest" description="Disordered" evidence="11">
    <location>
        <begin position="1"/>
        <end position="72"/>
    </location>
</feature>
<dbReference type="InterPro" id="IPR045578">
    <property type="entry name" value="USP47_C"/>
</dbReference>
<proteinExistence type="inferred from homology"/>
<dbReference type="GO" id="GO:0006508">
    <property type="term" value="P:proteolysis"/>
    <property type="evidence" value="ECO:0007669"/>
    <property type="project" value="UniProtKB-KW"/>
</dbReference>
<dbReference type="InterPro" id="IPR001394">
    <property type="entry name" value="Peptidase_C19_UCH"/>
</dbReference>
<evidence type="ECO:0000256" key="5">
    <source>
        <dbReference type="ARBA" id="ARBA00022786"/>
    </source>
</evidence>
<keyword evidence="6" id="KW-0378">Hydrolase</keyword>
<evidence type="ECO:0000256" key="7">
    <source>
        <dbReference type="ARBA" id="ARBA00022807"/>
    </source>
</evidence>
<dbReference type="GO" id="GO:0005634">
    <property type="term" value="C:nucleus"/>
    <property type="evidence" value="ECO:0007669"/>
    <property type="project" value="TreeGrafter"/>
</dbReference>
<evidence type="ECO:0000256" key="2">
    <source>
        <dbReference type="ARBA" id="ARBA00009085"/>
    </source>
</evidence>
<dbReference type="PROSITE" id="PS00973">
    <property type="entry name" value="USP_2"/>
    <property type="match status" value="1"/>
</dbReference>
<evidence type="ECO:0000256" key="4">
    <source>
        <dbReference type="ARBA" id="ARBA00022670"/>
    </source>
</evidence>
<dbReference type="GO" id="GO:0016579">
    <property type="term" value="P:protein deubiquitination"/>
    <property type="evidence" value="ECO:0007669"/>
    <property type="project" value="InterPro"/>
</dbReference>
<feature type="compositionally biased region" description="Polar residues" evidence="11">
    <location>
        <begin position="63"/>
        <end position="72"/>
    </location>
</feature>
<feature type="domain" description="USP" evidence="12">
    <location>
        <begin position="89"/>
        <end position="442"/>
    </location>
</feature>
<reference evidence="14" key="1">
    <citation type="submission" date="2022-11" db="UniProtKB">
        <authorList>
            <consortium name="WormBaseParasite"/>
        </authorList>
    </citation>
    <scope>IDENTIFICATION</scope>
</reference>
<dbReference type="SUPFAM" id="SSF54001">
    <property type="entry name" value="Cysteine proteinases"/>
    <property type="match status" value="1"/>
</dbReference>
<feature type="compositionally biased region" description="Low complexity" evidence="11">
    <location>
        <begin position="888"/>
        <end position="906"/>
    </location>
</feature>
<dbReference type="InterPro" id="IPR028889">
    <property type="entry name" value="USP"/>
</dbReference>
<comment type="similarity">
    <text evidence="2">Belongs to the peptidase C19 family.</text>
</comment>
<dbReference type="GO" id="GO:0004843">
    <property type="term" value="F:cysteine-type deubiquitinase activity"/>
    <property type="evidence" value="ECO:0007669"/>
    <property type="project" value="UniProtKB-EC"/>
</dbReference>
<accession>A0A914WKJ0</accession>
<feature type="compositionally biased region" description="Polar residues" evidence="11">
    <location>
        <begin position="864"/>
        <end position="875"/>
    </location>
</feature>
<feature type="region of interest" description="Disordered" evidence="11">
    <location>
        <begin position="740"/>
        <end position="769"/>
    </location>
</feature>
<dbReference type="InterPro" id="IPR018200">
    <property type="entry name" value="USP_CS"/>
</dbReference>
<evidence type="ECO:0000256" key="10">
    <source>
        <dbReference type="ARBA" id="ARBA00032453"/>
    </source>
</evidence>
<dbReference type="PANTHER" id="PTHR24006:SF702">
    <property type="entry name" value="UBIQUITIN CARBOXYL-TERMINAL HYDROLASE 47"/>
    <property type="match status" value="1"/>
</dbReference>
<dbReference type="CDD" id="cd02659">
    <property type="entry name" value="peptidase_C19C"/>
    <property type="match status" value="1"/>
</dbReference>
<keyword evidence="5" id="KW-0833">Ubl conjugation pathway</keyword>
<feature type="region of interest" description="Disordered" evidence="11">
    <location>
        <begin position="864"/>
        <end position="906"/>
    </location>
</feature>
<keyword evidence="4" id="KW-0645">Protease</keyword>
<protein>
    <recommendedName>
        <fullName evidence="8">Ubiquitin carboxyl-terminal hydrolase 47</fullName>
        <ecNumber evidence="3">3.4.19.12</ecNumber>
    </recommendedName>
    <alternativeName>
        <fullName evidence="9">Ubiquitin thioesterase 47</fullName>
    </alternativeName>
    <alternativeName>
        <fullName evidence="10">Ubiquitin-specific-processing protease 47</fullName>
    </alternativeName>
</protein>
<evidence type="ECO:0000256" key="6">
    <source>
        <dbReference type="ARBA" id="ARBA00022801"/>
    </source>
</evidence>
<evidence type="ECO:0000256" key="1">
    <source>
        <dbReference type="ARBA" id="ARBA00000707"/>
    </source>
</evidence>
<dbReference type="Proteomes" id="UP000887566">
    <property type="component" value="Unplaced"/>
</dbReference>
<dbReference type="AlphaFoldDB" id="A0A914WKJ0"/>